<dbReference type="RefSeq" id="WP_013630059.1">
    <property type="nucleotide sequence ID" value="NC_015174.1"/>
</dbReference>
<keyword evidence="2" id="KW-1185">Reference proteome</keyword>
<gene>
    <name evidence="1" type="ordered locus">Plabr_3750</name>
</gene>
<proteinExistence type="predicted"/>
<accession>F0SS02</accession>
<dbReference type="AlphaFoldDB" id="F0SS02"/>
<dbReference type="PROSITE" id="PS51257">
    <property type="entry name" value="PROKAR_LIPOPROTEIN"/>
    <property type="match status" value="1"/>
</dbReference>
<evidence type="ECO:0000313" key="1">
    <source>
        <dbReference type="EMBL" id="ADY61340.1"/>
    </source>
</evidence>
<organism evidence="1 2">
    <name type="scientific">Rubinisphaera brasiliensis (strain ATCC 49424 / DSM 5305 / JCM 21570 / IAM 15109 / NBRC 103401 / IFAM 1448)</name>
    <name type="common">Planctomyces brasiliensis</name>
    <dbReference type="NCBI Taxonomy" id="756272"/>
    <lineage>
        <taxon>Bacteria</taxon>
        <taxon>Pseudomonadati</taxon>
        <taxon>Planctomycetota</taxon>
        <taxon>Planctomycetia</taxon>
        <taxon>Planctomycetales</taxon>
        <taxon>Planctomycetaceae</taxon>
        <taxon>Rubinisphaera</taxon>
    </lineage>
</organism>
<protein>
    <recommendedName>
        <fullName evidence="3">Lipoprotein</fullName>
    </recommendedName>
</protein>
<dbReference type="HOGENOM" id="CLU_1814385_0_0_0"/>
<dbReference type="OrthoDB" id="274702at2"/>
<reference evidence="2" key="1">
    <citation type="submission" date="2011-02" db="EMBL/GenBank/DDBJ databases">
        <title>The complete genome of Planctomyces brasiliensis DSM 5305.</title>
        <authorList>
            <person name="Lucas S."/>
            <person name="Copeland A."/>
            <person name="Lapidus A."/>
            <person name="Bruce D."/>
            <person name="Goodwin L."/>
            <person name="Pitluck S."/>
            <person name="Kyrpides N."/>
            <person name="Mavromatis K."/>
            <person name="Pagani I."/>
            <person name="Ivanova N."/>
            <person name="Ovchinnikova G."/>
            <person name="Lu M."/>
            <person name="Detter J.C."/>
            <person name="Han C."/>
            <person name="Land M."/>
            <person name="Hauser L."/>
            <person name="Markowitz V."/>
            <person name="Cheng J.-F."/>
            <person name="Hugenholtz P."/>
            <person name="Woyke T."/>
            <person name="Wu D."/>
            <person name="Tindall B."/>
            <person name="Pomrenke H.G."/>
            <person name="Brambilla E."/>
            <person name="Klenk H.-P."/>
            <person name="Eisen J.A."/>
        </authorList>
    </citation>
    <scope>NUCLEOTIDE SEQUENCE [LARGE SCALE GENOMIC DNA]</scope>
    <source>
        <strain evidence="2">ATCC 49424 / DSM 5305 / JCM 21570 / NBRC 103401 / IFAM 1448</strain>
    </source>
</reference>
<dbReference type="Proteomes" id="UP000006860">
    <property type="component" value="Chromosome"/>
</dbReference>
<sequence>MHAFQRVVTLASLLLLVGCGGSSGPQRYEVNGTVSIDDEPLQAANIQFMPRTDDIANAPTAVGYVKDGSFRIVSTVGPIAGIQDVEILLSKPSGVEINDEGEEVETEVLSGVIRTEVTVESDGENEFALKFSSSEIEEVSDE</sequence>
<evidence type="ECO:0000313" key="2">
    <source>
        <dbReference type="Proteomes" id="UP000006860"/>
    </source>
</evidence>
<evidence type="ECO:0008006" key="3">
    <source>
        <dbReference type="Google" id="ProtNLM"/>
    </source>
</evidence>
<dbReference type="KEGG" id="pbs:Plabr_3750"/>
<dbReference type="EMBL" id="CP002546">
    <property type="protein sequence ID" value="ADY61340.1"/>
    <property type="molecule type" value="Genomic_DNA"/>
</dbReference>
<name>F0SS02_RUBBR</name>